<dbReference type="PROSITE" id="PS50943">
    <property type="entry name" value="HTH_CROC1"/>
    <property type="match status" value="1"/>
</dbReference>
<name>A0A645E095_9ZZZZ</name>
<keyword evidence="1" id="KW-0238">DNA-binding</keyword>
<feature type="domain" description="HTH cro/C1-type" evidence="2">
    <location>
        <begin position="4"/>
        <end position="58"/>
    </location>
</feature>
<dbReference type="CDD" id="cd00093">
    <property type="entry name" value="HTH_XRE"/>
    <property type="match status" value="1"/>
</dbReference>
<dbReference type="InterPro" id="IPR010982">
    <property type="entry name" value="Lambda_DNA-bd_dom_sf"/>
</dbReference>
<dbReference type="EMBL" id="VSSQ01040707">
    <property type="protein sequence ID" value="MPM94012.1"/>
    <property type="molecule type" value="Genomic_DNA"/>
</dbReference>
<sequence length="114" mass="12656">MNRLKEFREKEGLTQLQLAEISGVSLRSISRIESEDANFTRKTGEKLAEVLNCAYADLIAAPTPPLEGTSTILSAEEEDLIELFRGLDKKGKEELAGYLSYQKYRAKTSKKSAG</sequence>
<dbReference type="PANTHER" id="PTHR46797:SF1">
    <property type="entry name" value="METHYLPHOSPHONATE SYNTHASE"/>
    <property type="match status" value="1"/>
</dbReference>
<protein>
    <recommendedName>
        <fullName evidence="2">HTH cro/C1-type domain-containing protein</fullName>
    </recommendedName>
</protein>
<dbReference type="Gene3D" id="1.10.260.40">
    <property type="entry name" value="lambda repressor-like DNA-binding domains"/>
    <property type="match status" value="1"/>
</dbReference>
<dbReference type="GO" id="GO:0005829">
    <property type="term" value="C:cytosol"/>
    <property type="evidence" value="ECO:0007669"/>
    <property type="project" value="TreeGrafter"/>
</dbReference>
<proteinExistence type="predicted"/>
<organism evidence="3">
    <name type="scientific">bioreactor metagenome</name>
    <dbReference type="NCBI Taxonomy" id="1076179"/>
    <lineage>
        <taxon>unclassified sequences</taxon>
        <taxon>metagenomes</taxon>
        <taxon>ecological metagenomes</taxon>
    </lineage>
</organism>
<evidence type="ECO:0000256" key="1">
    <source>
        <dbReference type="ARBA" id="ARBA00023125"/>
    </source>
</evidence>
<accession>A0A645E095</accession>
<dbReference type="PANTHER" id="PTHR46797">
    <property type="entry name" value="HTH-TYPE TRANSCRIPTIONAL REGULATOR"/>
    <property type="match status" value="1"/>
</dbReference>
<dbReference type="GO" id="GO:0003677">
    <property type="term" value="F:DNA binding"/>
    <property type="evidence" value="ECO:0007669"/>
    <property type="project" value="UniProtKB-KW"/>
</dbReference>
<dbReference type="InterPro" id="IPR001387">
    <property type="entry name" value="Cro/C1-type_HTH"/>
</dbReference>
<reference evidence="3" key="1">
    <citation type="submission" date="2019-08" db="EMBL/GenBank/DDBJ databases">
        <authorList>
            <person name="Kucharzyk K."/>
            <person name="Murdoch R.W."/>
            <person name="Higgins S."/>
            <person name="Loffler F."/>
        </authorList>
    </citation>
    <scope>NUCLEOTIDE SEQUENCE</scope>
</reference>
<evidence type="ECO:0000313" key="3">
    <source>
        <dbReference type="EMBL" id="MPM94012.1"/>
    </source>
</evidence>
<evidence type="ECO:0000259" key="2">
    <source>
        <dbReference type="PROSITE" id="PS50943"/>
    </source>
</evidence>
<dbReference type="SMART" id="SM00530">
    <property type="entry name" value="HTH_XRE"/>
    <property type="match status" value="1"/>
</dbReference>
<gene>
    <name evidence="3" type="ORF">SDC9_141154</name>
</gene>
<dbReference type="Pfam" id="PF01381">
    <property type="entry name" value="HTH_3"/>
    <property type="match status" value="1"/>
</dbReference>
<dbReference type="GO" id="GO:0003700">
    <property type="term" value="F:DNA-binding transcription factor activity"/>
    <property type="evidence" value="ECO:0007669"/>
    <property type="project" value="TreeGrafter"/>
</dbReference>
<dbReference type="SUPFAM" id="SSF47413">
    <property type="entry name" value="lambda repressor-like DNA-binding domains"/>
    <property type="match status" value="1"/>
</dbReference>
<dbReference type="InterPro" id="IPR050807">
    <property type="entry name" value="TransReg_Diox_bact_type"/>
</dbReference>
<comment type="caution">
    <text evidence="3">The sequence shown here is derived from an EMBL/GenBank/DDBJ whole genome shotgun (WGS) entry which is preliminary data.</text>
</comment>
<dbReference type="AlphaFoldDB" id="A0A645E095"/>